<dbReference type="Pfam" id="PF00107">
    <property type="entry name" value="ADH_zinc_N"/>
    <property type="match status" value="1"/>
</dbReference>
<evidence type="ECO:0000313" key="8">
    <source>
        <dbReference type="Proteomes" id="UP001157034"/>
    </source>
</evidence>
<comment type="similarity">
    <text evidence="2">Belongs to the zinc-containing alcohol dehydrogenase family.</text>
</comment>
<evidence type="ECO:0000256" key="4">
    <source>
        <dbReference type="ARBA" id="ARBA00022833"/>
    </source>
</evidence>
<dbReference type="Gene3D" id="3.40.50.720">
    <property type="entry name" value="NAD(P)-binding Rossmann-like Domain"/>
    <property type="match status" value="1"/>
</dbReference>
<keyword evidence="4" id="KW-0862">Zinc</keyword>
<feature type="domain" description="Alcohol dehydrogenase-like C-terminal" evidence="6">
    <location>
        <begin position="1"/>
        <end position="110"/>
    </location>
</feature>
<accession>A0ABQ6K7K6</accession>
<dbReference type="Proteomes" id="UP001157034">
    <property type="component" value="Unassembled WGS sequence"/>
</dbReference>
<evidence type="ECO:0000256" key="3">
    <source>
        <dbReference type="ARBA" id="ARBA00022723"/>
    </source>
</evidence>
<evidence type="ECO:0000313" key="7">
    <source>
        <dbReference type="EMBL" id="GMA95947.1"/>
    </source>
</evidence>
<comment type="caution">
    <text evidence="7">The sequence shown here is derived from an EMBL/GenBank/DDBJ whole genome shotgun (WGS) entry which is preliminary data.</text>
</comment>
<dbReference type="PANTHER" id="PTHR43350">
    <property type="entry name" value="NAD-DEPENDENT ALCOHOL DEHYDROGENASE"/>
    <property type="match status" value="1"/>
</dbReference>
<dbReference type="PANTHER" id="PTHR43350:SF19">
    <property type="entry name" value="D-GULOSIDE 3-DEHYDROGENASE"/>
    <property type="match status" value="1"/>
</dbReference>
<dbReference type="Gene3D" id="3.90.180.10">
    <property type="entry name" value="Medium-chain alcohol dehydrogenases, catalytic domain"/>
    <property type="match status" value="1"/>
</dbReference>
<proteinExistence type="inferred from homology"/>
<keyword evidence="8" id="KW-1185">Reference proteome</keyword>
<keyword evidence="3" id="KW-0479">Metal-binding</keyword>
<dbReference type="InterPro" id="IPR036291">
    <property type="entry name" value="NAD(P)-bd_dom_sf"/>
</dbReference>
<keyword evidence="5" id="KW-0560">Oxidoreductase</keyword>
<dbReference type="SUPFAM" id="SSF51735">
    <property type="entry name" value="NAD(P)-binding Rossmann-fold domains"/>
    <property type="match status" value="1"/>
</dbReference>
<evidence type="ECO:0000256" key="5">
    <source>
        <dbReference type="ARBA" id="ARBA00023002"/>
    </source>
</evidence>
<protein>
    <recommendedName>
        <fullName evidence="6">Alcohol dehydrogenase-like C-terminal domain-containing protein</fullName>
    </recommendedName>
</protein>
<dbReference type="InterPro" id="IPR013149">
    <property type="entry name" value="ADH-like_C"/>
</dbReference>
<evidence type="ECO:0000259" key="6">
    <source>
        <dbReference type="Pfam" id="PF00107"/>
    </source>
</evidence>
<gene>
    <name evidence="7" type="ORF">GCM10025881_27710</name>
</gene>
<name>A0ABQ6K7K6_9MICO</name>
<comment type="cofactor">
    <cofactor evidence="1">
        <name>Zn(2+)</name>
        <dbReference type="ChEBI" id="CHEBI:29105"/>
    </cofactor>
</comment>
<sequence>MGVDPSAAAREHGLRNGADEVYDPAALPEGYGDGAEGAADRRMDLVLEATGVTPGLETAGSLVRPYGTLCVVGYHHAGTATFDMRLWYKAVTVVNGFSPDRRRTMRAMARALDLLREGAIDSGRLITHRVGLDGVDAAYELMEAPTPDFVKSVVLP</sequence>
<dbReference type="RefSeq" id="WP_284254623.1">
    <property type="nucleotide sequence ID" value="NZ_BSVB01000001.1"/>
</dbReference>
<organism evidence="7 8">
    <name type="scientific">Pseudolysinimonas kribbensis</name>
    <dbReference type="NCBI Taxonomy" id="433641"/>
    <lineage>
        <taxon>Bacteria</taxon>
        <taxon>Bacillati</taxon>
        <taxon>Actinomycetota</taxon>
        <taxon>Actinomycetes</taxon>
        <taxon>Micrococcales</taxon>
        <taxon>Microbacteriaceae</taxon>
        <taxon>Pseudolysinimonas</taxon>
    </lineage>
</organism>
<reference evidence="8" key="1">
    <citation type="journal article" date="2019" name="Int. J. Syst. Evol. Microbiol.">
        <title>The Global Catalogue of Microorganisms (GCM) 10K type strain sequencing project: providing services to taxonomists for standard genome sequencing and annotation.</title>
        <authorList>
            <consortium name="The Broad Institute Genomics Platform"/>
            <consortium name="The Broad Institute Genome Sequencing Center for Infectious Disease"/>
            <person name="Wu L."/>
            <person name="Ma J."/>
        </authorList>
    </citation>
    <scope>NUCLEOTIDE SEQUENCE [LARGE SCALE GENOMIC DNA]</scope>
    <source>
        <strain evidence="8">NBRC 108894</strain>
    </source>
</reference>
<evidence type="ECO:0000256" key="1">
    <source>
        <dbReference type="ARBA" id="ARBA00001947"/>
    </source>
</evidence>
<dbReference type="EMBL" id="BSVB01000001">
    <property type="protein sequence ID" value="GMA95947.1"/>
    <property type="molecule type" value="Genomic_DNA"/>
</dbReference>
<evidence type="ECO:0000256" key="2">
    <source>
        <dbReference type="ARBA" id="ARBA00008072"/>
    </source>
</evidence>